<sequence>MWRRSSYSNQEGGNCVEVADGLPGVIPVRDSKVPGGPALVFATGSWAAFIGELKAVRHRV</sequence>
<evidence type="ECO:0000259" key="1">
    <source>
        <dbReference type="Pfam" id="PF04149"/>
    </source>
</evidence>
<evidence type="ECO:0000313" key="3">
    <source>
        <dbReference type="Proteomes" id="UP001601197"/>
    </source>
</evidence>
<gene>
    <name evidence="2" type="ORF">ACFYNZ_29475</name>
</gene>
<keyword evidence="3" id="KW-1185">Reference proteome</keyword>
<accession>A0ABW6L4G5</accession>
<dbReference type="Proteomes" id="UP001601197">
    <property type="component" value="Unassembled WGS sequence"/>
</dbReference>
<evidence type="ECO:0000313" key="2">
    <source>
        <dbReference type="EMBL" id="MFE9173545.1"/>
    </source>
</evidence>
<dbReference type="Pfam" id="PF04149">
    <property type="entry name" value="DUF397"/>
    <property type="match status" value="1"/>
</dbReference>
<dbReference type="EMBL" id="JBIAFJ010000036">
    <property type="protein sequence ID" value="MFE9173545.1"/>
    <property type="molecule type" value="Genomic_DNA"/>
</dbReference>
<feature type="domain" description="DUF397" evidence="1">
    <location>
        <begin position="2"/>
        <end position="54"/>
    </location>
</feature>
<comment type="caution">
    <text evidence="2">The sequence shown here is derived from an EMBL/GenBank/DDBJ whole genome shotgun (WGS) entry which is preliminary data.</text>
</comment>
<dbReference type="RefSeq" id="WP_388352322.1">
    <property type="nucleotide sequence ID" value="NZ_JBIAFJ010000036.1"/>
</dbReference>
<organism evidence="2 3">
    <name type="scientific">Streptomyces kebangsaanensis</name>
    <dbReference type="NCBI Taxonomy" id="864058"/>
    <lineage>
        <taxon>Bacteria</taxon>
        <taxon>Bacillati</taxon>
        <taxon>Actinomycetota</taxon>
        <taxon>Actinomycetes</taxon>
        <taxon>Kitasatosporales</taxon>
        <taxon>Streptomycetaceae</taxon>
        <taxon>Streptomyces</taxon>
    </lineage>
</organism>
<proteinExistence type="predicted"/>
<dbReference type="InterPro" id="IPR007278">
    <property type="entry name" value="DUF397"/>
</dbReference>
<protein>
    <submittedName>
        <fullName evidence="2">DUF397 domain-containing protein</fullName>
    </submittedName>
</protein>
<reference evidence="2 3" key="1">
    <citation type="submission" date="2024-10" db="EMBL/GenBank/DDBJ databases">
        <title>The Natural Products Discovery Center: Release of the First 8490 Sequenced Strains for Exploring Actinobacteria Biosynthetic Diversity.</title>
        <authorList>
            <person name="Kalkreuter E."/>
            <person name="Kautsar S.A."/>
            <person name="Yang D."/>
            <person name="Bader C.D."/>
            <person name="Teijaro C.N."/>
            <person name="Fluegel L."/>
            <person name="Davis C.M."/>
            <person name="Simpson J.R."/>
            <person name="Lauterbach L."/>
            <person name="Steele A.D."/>
            <person name="Gui C."/>
            <person name="Meng S."/>
            <person name="Li G."/>
            <person name="Viehrig K."/>
            <person name="Ye F."/>
            <person name="Su P."/>
            <person name="Kiefer A.F."/>
            <person name="Nichols A."/>
            <person name="Cepeda A.J."/>
            <person name="Yan W."/>
            <person name="Fan B."/>
            <person name="Jiang Y."/>
            <person name="Adhikari A."/>
            <person name="Zheng C.-J."/>
            <person name="Schuster L."/>
            <person name="Cowan T.M."/>
            <person name="Smanski M.J."/>
            <person name="Chevrette M.G."/>
            <person name="De Carvalho L.P.S."/>
            <person name="Shen B."/>
        </authorList>
    </citation>
    <scope>NUCLEOTIDE SEQUENCE [LARGE SCALE GENOMIC DNA]</scope>
    <source>
        <strain evidence="2 3">NPDC007147</strain>
    </source>
</reference>
<name>A0ABW6L4G5_9ACTN</name>